<keyword evidence="2" id="KW-0812">Transmembrane</keyword>
<feature type="domain" description="SPX" evidence="3">
    <location>
        <begin position="1"/>
        <end position="144"/>
    </location>
</feature>
<evidence type="ECO:0000256" key="2">
    <source>
        <dbReference type="SAM" id="Phobius"/>
    </source>
</evidence>
<protein>
    <submittedName>
        <fullName evidence="4">CIC11C00000005312</fullName>
    </submittedName>
</protein>
<keyword evidence="2" id="KW-1133">Transmembrane helix</keyword>
<dbReference type="EMBL" id="LT635761">
    <property type="protein sequence ID" value="SGZ57505.1"/>
    <property type="molecule type" value="Genomic_DNA"/>
</dbReference>
<evidence type="ECO:0000256" key="1">
    <source>
        <dbReference type="SAM" id="MobiDB-lite"/>
    </source>
</evidence>
<dbReference type="InterPro" id="IPR004331">
    <property type="entry name" value="SPX_dom"/>
</dbReference>
<keyword evidence="2" id="KW-0472">Membrane</keyword>
<evidence type="ECO:0000313" key="4">
    <source>
        <dbReference type="EMBL" id="SGZ57505.1"/>
    </source>
</evidence>
<feature type="transmembrane region" description="Helical" evidence="2">
    <location>
        <begin position="806"/>
        <end position="827"/>
    </location>
</feature>
<dbReference type="OrthoDB" id="5588846at2759"/>
<keyword evidence="5" id="KW-1185">Reference proteome</keyword>
<feature type="transmembrane region" description="Helical" evidence="2">
    <location>
        <begin position="763"/>
        <end position="786"/>
    </location>
</feature>
<dbReference type="Proteomes" id="UP000182334">
    <property type="component" value="Chromosome VI"/>
</dbReference>
<evidence type="ECO:0000259" key="3">
    <source>
        <dbReference type="PROSITE" id="PS51382"/>
    </source>
</evidence>
<evidence type="ECO:0000313" key="5">
    <source>
        <dbReference type="Proteomes" id="UP000182334"/>
    </source>
</evidence>
<dbReference type="CDD" id="cd14474">
    <property type="entry name" value="SPX_YDR089W"/>
    <property type="match status" value="1"/>
</dbReference>
<gene>
    <name evidence="4" type="ORF">SAMEA4029010_CIC11G00000005312</name>
</gene>
<feature type="region of interest" description="Disordered" evidence="1">
    <location>
        <begin position="407"/>
        <end position="428"/>
    </location>
</feature>
<dbReference type="STRING" id="45354.A0A1L0C1N2"/>
<dbReference type="AlphaFoldDB" id="A0A1L0C1N2"/>
<reference evidence="4 5" key="1">
    <citation type="submission" date="2016-10" db="EMBL/GenBank/DDBJ databases">
        <authorList>
            <person name="de Groot N.N."/>
        </authorList>
    </citation>
    <scope>NUCLEOTIDE SEQUENCE [LARGE SCALE GENOMIC DNA]</scope>
    <source>
        <strain evidence="4 5">CBS 141442</strain>
    </source>
</reference>
<sequence>MKFGKNLEHLSIAEWKVYNLDYNDLKATIRDVTRDKNLDLSTLYRKFSDNFDYLNLFVCTKLGELSRKLKVSLAEFLFIQNNESDSPAAKLARLSLLHYLMINEISTDLRKLTKFILVQKIALKKIFKKLAKHYPDPKKSKAFISSLSTMLHSNPSSFVNFDLSFLTTKLLLLLEELDRELKMLHDLLHRKFVYHPLPHGNLRKNHSVATLKTTTSLASATSSPENVHIDAHVDNSIDQAAKFDLITNLKKNFVLLALMPKDIISRNDLSLSMDVYLNIPKLGDSSRISIIFLSEDVNDETPSYVVSYENLSVSIVVAHTGGLRKYSYCCLPNSIIETILHICKTDNQALKQELEALLFDLLSSTHLPPMAKITINALLGNKHSPSLKLICDRTRYFINKDLTQLNDGDGSDEEVRSSPLDSLMGSDTKATSTVDTKIYEDSYYMTFDENIYTTNSIPNKISFGTDDMDAFPFSMFNIHTNDSNLHNFEATLSTEVDGNTVVSKYKEITLRKMPVKIQNFLRSASVQLYKNLSIYDYMRSCYLNFIPSEQNNHYSILLSINLLKILENVDIVNTQTTVDENILQYKSRNILRRQMSCKSLQDLSLGRTPPLVEPEQQSIFEAESVFSEQLMAKDTKTSEMHRPIEVLTGYHQKFNDLENLDEEDDEEDSYFVYLTFNNDLDDNLLNNILLSFIKFKHRIRRALRAFNLHSNRPEAWKMHKEKVLRDRDTLINYDSINEDPTFFNTANDYQIQLVYDYDHVLSVMYFAMSFSGLFIAGINLGIVYGLLKLQQENLDFNMVNNPWVDILLVFGYLFSLMFSMTSINLNFQRFRSSPLVHSAIIWACFFMVIATVLWTIIVIT</sequence>
<organism evidence="4 5">
    <name type="scientific">Sungouiella intermedia</name>
    <dbReference type="NCBI Taxonomy" id="45354"/>
    <lineage>
        <taxon>Eukaryota</taxon>
        <taxon>Fungi</taxon>
        <taxon>Dikarya</taxon>
        <taxon>Ascomycota</taxon>
        <taxon>Saccharomycotina</taxon>
        <taxon>Pichiomycetes</taxon>
        <taxon>Metschnikowiaceae</taxon>
        <taxon>Sungouiella</taxon>
    </lineage>
</organism>
<dbReference type="PROSITE" id="PS51382">
    <property type="entry name" value="SPX"/>
    <property type="match status" value="1"/>
</dbReference>
<proteinExistence type="predicted"/>
<feature type="transmembrane region" description="Helical" evidence="2">
    <location>
        <begin position="839"/>
        <end position="859"/>
    </location>
</feature>
<name>A0A1L0C1N2_9ASCO</name>
<accession>A0A1L0C1N2</accession>